<dbReference type="Pfam" id="PF08240">
    <property type="entry name" value="ADH_N"/>
    <property type="match status" value="1"/>
</dbReference>
<evidence type="ECO:0000256" key="3">
    <source>
        <dbReference type="ARBA" id="ARBA00022723"/>
    </source>
</evidence>
<sequence length="370" mass="40233">MEITAAVVKEKWSNFELTKVVLDQPKSDEVLVKIVATGICHTDMVARDFIMGAPNFPVILGHEGAGIIESVGADVHHLNVGDHVVLTYGYCGECEICRSGNPAYCHDFFQRNFSGARVDGSHSHHYHDAKAIHDNFFSQSSFATYAVAHKNNVIRVPKDAPLEILGPLGCGIQTGAGAIINSLRVKVGSSVLITGTGAVGLSALMAAKASSATTIIAVDINDERLEFSKELGATHTINSLREDVSQRIREILPNGVQYGVDTTGRNEVINNILSSLAPVGELVCIGVARKPLELETNIFLTKGYKIKFINQGDSVPQEFIPKLIHMYQGGQFPFNKLIKKYAFQDINQAIEDSEKGRTIKSVLLIGNYNN</sequence>
<dbReference type="Proteomes" id="UP001597369">
    <property type="component" value="Unassembled WGS sequence"/>
</dbReference>
<dbReference type="CDD" id="cd08278">
    <property type="entry name" value="benzyl_alcohol_DH"/>
    <property type="match status" value="1"/>
</dbReference>
<dbReference type="EMBL" id="JBHUHV010000034">
    <property type="protein sequence ID" value="MFD2067411.1"/>
    <property type="molecule type" value="Genomic_DNA"/>
</dbReference>
<reference evidence="9" key="1">
    <citation type="journal article" date="2019" name="Int. J. Syst. Evol. Microbiol.">
        <title>The Global Catalogue of Microorganisms (GCM) 10K type strain sequencing project: providing services to taxonomists for standard genome sequencing and annotation.</title>
        <authorList>
            <consortium name="The Broad Institute Genomics Platform"/>
            <consortium name="The Broad Institute Genome Sequencing Center for Infectious Disease"/>
            <person name="Wu L."/>
            <person name="Ma J."/>
        </authorList>
    </citation>
    <scope>NUCLEOTIDE SEQUENCE [LARGE SCALE GENOMIC DNA]</scope>
    <source>
        <strain evidence="9">JCM 16545</strain>
    </source>
</reference>
<dbReference type="Pfam" id="PF00107">
    <property type="entry name" value="ADH_zinc_N"/>
    <property type="match status" value="1"/>
</dbReference>
<dbReference type="SMART" id="SM00829">
    <property type="entry name" value="PKS_ER"/>
    <property type="match status" value="1"/>
</dbReference>
<feature type="domain" description="Enoyl reductase (ER)" evidence="7">
    <location>
        <begin position="13"/>
        <end position="363"/>
    </location>
</feature>
<comment type="cofactor">
    <cofactor evidence="1 6">
        <name>Zn(2+)</name>
        <dbReference type="ChEBI" id="CHEBI:29105"/>
    </cofactor>
</comment>
<gene>
    <name evidence="8" type="ORF">ACFSKU_11000</name>
</gene>
<dbReference type="Gene3D" id="3.40.50.720">
    <property type="entry name" value="NAD(P)-binding Rossmann-like Domain"/>
    <property type="match status" value="1"/>
</dbReference>
<dbReference type="PANTHER" id="PTHR43350">
    <property type="entry name" value="NAD-DEPENDENT ALCOHOL DEHYDROGENASE"/>
    <property type="match status" value="1"/>
</dbReference>
<dbReference type="InterPro" id="IPR011032">
    <property type="entry name" value="GroES-like_sf"/>
</dbReference>
<dbReference type="InterPro" id="IPR002328">
    <property type="entry name" value="ADH_Zn_CS"/>
</dbReference>
<protein>
    <submittedName>
        <fullName evidence="8">NAD(P)-dependent alcohol dehydrogenase</fullName>
    </submittedName>
</protein>
<dbReference type="SUPFAM" id="SSF50129">
    <property type="entry name" value="GroES-like"/>
    <property type="match status" value="1"/>
</dbReference>
<name>A0ABW4WYT2_9BACT</name>
<evidence type="ECO:0000313" key="8">
    <source>
        <dbReference type="EMBL" id="MFD2067411.1"/>
    </source>
</evidence>
<dbReference type="SUPFAM" id="SSF51735">
    <property type="entry name" value="NAD(P)-binding Rossmann-fold domains"/>
    <property type="match status" value="1"/>
</dbReference>
<evidence type="ECO:0000259" key="7">
    <source>
        <dbReference type="SMART" id="SM00829"/>
    </source>
</evidence>
<keyword evidence="5" id="KW-0560">Oxidoreductase</keyword>
<proteinExistence type="inferred from homology"/>
<keyword evidence="9" id="KW-1185">Reference proteome</keyword>
<dbReference type="PROSITE" id="PS00059">
    <property type="entry name" value="ADH_ZINC"/>
    <property type="match status" value="1"/>
</dbReference>
<comment type="similarity">
    <text evidence="2 6">Belongs to the zinc-containing alcohol dehydrogenase family.</text>
</comment>
<dbReference type="PANTHER" id="PTHR43350:SF2">
    <property type="entry name" value="GROES-LIKE ZINC-BINDING ALCOHOL DEHYDROGENASE FAMILY PROTEIN"/>
    <property type="match status" value="1"/>
</dbReference>
<dbReference type="RefSeq" id="WP_229962620.1">
    <property type="nucleotide sequence ID" value="NZ_JAJJWI010000028.1"/>
</dbReference>
<evidence type="ECO:0000256" key="1">
    <source>
        <dbReference type="ARBA" id="ARBA00001947"/>
    </source>
</evidence>
<organism evidence="8 9">
    <name type="scientific">Pontibacter silvestris</name>
    <dbReference type="NCBI Taxonomy" id="2305183"/>
    <lineage>
        <taxon>Bacteria</taxon>
        <taxon>Pseudomonadati</taxon>
        <taxon>Bacteroidota</taxon>
        <taxon>Cytophagia</taxon>
        <taxon>Cytophagales</taxon>
        <taxon>Hymenobacteraceae</taxon>
        <taxon>Pontibacter</taxon>
    </lineage>
</organism>
<dbReference type="InterPro" id="IPR036291">
    <property type="entry name" value="NAD(P)-bd_dom_sf"/>
</dbReference>
<evidence type="ECO:0000256" key="4">
    <source>
        <dbReference type="ARBA" id="ARBA00022833"/>
    </source>
</evidence>
<keyword evidence="3 6" id="KW-0479">Metal-binding</keyword>
<evidence type="ECO:0000256" key="6">
    <source>
        <dbReference type="RuleBase" id="RU361277"/>
    </source>
</evidence>
<keyword evidence="4 6" id="KW-0862">Zinc</keyword>
<comment type="caution">
    <text evidence="8">The sequence shown here is derived from an EMBL/GenBank/DDBJ whole genome shotgun (WGS) entry which is preliminary data.</text>
</comment>
<accession>A0ABW4WYT2</accession>
<evidence type="ECO:0000256" key="5">
    <source>
        <dbReference type="ARBA" id="ARBA00023002"/>
    </source>
</evidence>
<evidence type="ECO:0000313" key="9">
    <source>
        <dbReference type="Proteomes" id="UP001597369"/>
    </source>
</evidence>
<dbReference type="InterPro" id="IPR013154">
    <property type="entry name" value="ADH-like_N"/>
</dbReference>
<dbReference type="Gene3D" id="3.90.180.10">
    <property type="entry name" value="Medium-chain alcohol dehydrogenases, catalytic domain"/>
    <property type="match status" value="1"/>
</dbReference>
<dbReference type="InterPro" id="IPR020843">
    <property type="entry name" value="ER"/>
</dbReference>
<dbReference type="InterPro" id="IPR013149">
    <property type="entry name" value="ADH-like_C"/>
</dbReference>
<evidence type="ECO:0000256" key="2">
    <source>
        <dbReference type="ARBA" id="ARBA00008072"/>
    </source>
</evidence>